<accession>A0ABQ2VAI4</accession>
<evidence type="ECO:0000256" key="1">
    <source>
        <dbReference type="SAM" id="Phobius"/>
    </source>
</evidence>
<evidence type="ECO:0000313" key="3">
    <source>
        <dbReference type="Proteomes" id="UP000649573"/>
    </source>
</evidence>
<proteinExistence type="predicted"/>
<feature type="transmembrane region" description="Helical" evidence="1">
    <location>
        <begin position="29"/>
        <end position="47"/>
    </location>
</feature>
<keyword evidence="1" id="KW-0812">Transmembrane</keyword>
<gene>
    <name evidence="2" type="ORF">GCM10010178_78430</name>
</gene>
<name>A0ABQ2VAI4_9PSEU</name>
<keyword evidence="1" id="KW-0472">Membrane</keyword>
<comment type="caution">
    <text evidence="2">The sequence shown here is derived from an EMBL/GenBank/DDBJ whole genome shotgun (WGS) entry which is preliminary data.</text>
</comment>
<protein>
    <recommendedName>
        <fullName evidence="4">PH domain-containing protein</fullName>
    </recommendedName>
</protein>
<evidence type="ECO:0008006" key="4">
    <source>
        <dbReference type="Google" id="ProtNLM"/>
    </source>
</evidence>
<dbReference type="Proteomes" id="UP000649573">
    <property type="component" value="Unassembled WGS sequence"/>
</dbReference>
<sequence length="180" mass="19828">MHTRWRWVLFGLGAAVALAGPVAMLDGPWYAIVFGGLWLVMGGAVAWRGFAMGTRLTDEGIVSTDLEGRTVIPWCGIAAIEPVRRRNLIFFHTIAPVVRLRHRTETLTELSLLSIKKDSVPERTASQIKELQRALAVHRQNCPACGAQPKPLATGQGIVGRLRSRLRSLLRGNSDQSIVR</sequence>
<reference evidence="3" key="1">
    <citation type="journal article" date="2019" name="Int. J. Syst. Evol. Microbiol.">
        <title>The Global Catalogue of Microorganisms (GCM) 10K type strain sequencing project: providing services to taxonomists for standard genome sequencing and annotation.</title>
        <authorList>
            <consortium name="The Broad Institute Genomics Platform"/>
            <consortium name="The Broad Institute Genome Sequencing Center for Infectious Disease"/>
            <person name="Wu L."/>
            <person name="Ma J."/>
        </authorList>
    </citation>
    <scope>NUCLEOTIDE SEQUENCE [LARGE SCALE GENOMIC DNA]</scope>
    <source>
        <strain evidence="3">JCM 3296</strain>
    </source>
</reference>
<evidence type="ECO:0000313" key="2">
    <source>
        <dbReference type="EMBL" id="GGU75347.1"/>
    </source>
</evidence>
<organism evidence="2 3">
    <name type="scientific">Lentzea flava</name>
    <dbReference type="NCBI Taxonomy" id="103732"/>
    <lineage>
        <taxon>Bacteria</taxon>
        <taxon>Bacillati</taxon>
        <taxon>Actinomycetota</taxon>
        <taxon>Actinomycetes</taxon>
        <taxon>Pseudonocardiales</taxon>
        <taxon>Pseudonocardiaceae</taxon>
        <taxon>Lentzea</taxon>
    </lineage>
</organism>
<keyword evidence="1" id="KW-1133">Transmembrane helix</keyword>
<keyword evidence="3" id="KW-1185">Reference proteome</keyword>
<dbReference type="EMBL" id="BMRE01000057">
    <property type="protein sequence ID" value="GGU75347.1"/>
    <property type="molecule type" value="Genomic_DNA"/>
</dbReference>